<accession>A0ABT3YIC7</accession>
<protein>
    <submittedName>
        <fullName evidence="1">Uncharacterized protein</fullName>
    </submittedName>
</protein>
<dbReference type="Proteomes" id="UP001081283">
    <property type="component" value="Unassembled WGS sequence"/>
</dbReference>
<reference evidence="1" key="1">
    <citation type="submission" date="2022-10" db="EMBL/GenBank/DDBJ databases">
        <title>Hoeflea sp. J2-29, isolated from marine algae.</title>
        <authorList>
            <person name="Kristyanto S."/>
            <person name="Kim J.M."/>
            <person name="Jeon C.O."/>
        </authorList>
    </citation>
    <scope>NUCLEOTIDE SEQUENCE</scope>
    <source>
        <strain evidence="1">J2-29</strain>
    </source>
</reference>
<evidence type="ECO:0000313" key="2">
    <source>
        <dbReference type="Proteomes" id="UP001081283"/>
    </source>
</evidence>
<gene>
    <name evidence="1" type="ORF">OEG82_16795</name>
</gene>
<comment type="caution">
    <text evidence="1">The sequence shown here is derived from an EMBL/GenBank/DDBJ whole genome shotgun (WGS) entry which is preliminary data.</text>
</comment>
<proteinExistence type="predicted"/>
<organism evidence="1 2">
    <name type="scientific">Hoeflea ulvae</name>
    <dbReference type="NCBI Taxonomy" id="2983764"/>
    <lineage>
        <taxon>Bacteria</taxon>
        <taxon>Pseudomonadati</taxon>
        <taxon>Pseudomonadota</taxon>
        <taxon>Alphaproteobacteria</taxon>
        <taxon>Hyphomicrobiales</taxon>
        <taxon>Rhizobiaceae</taxon>
        <taxon>Hoeflea</taxon>
    </lineage>
</organism>
<name>A0ABT3YIC7_9HYPH</name>
<dbReference type="EMBL" id="JAOVZQ010000001">
    <property type="protein sequence ID" value="MCY0095663.1"/>
    <property type="molecule type" value="Genomic_DNA"/>
</dbReference>
<evidence type="ECO:0000313" key="1">
    <source>
        <dbReference type="EMBL" id="MCY0095663.1"/>
    </source>
</evidence>
<sequence>MNAQLPNQSLALSLMFSRAAYRAVVGIENLARFGAQLLRSAS</sequence>
<dbReference type="RefSeq" id="WP_267613542.1">
    <property type="nucleotide sequence ID" value="NZ_JAOVZQ010000001.1"/>
</dbReference>
<keyword evidence="2" id="KW-1185">Reference proteome</keyword>